<organism evidence="1">
    <name type="scientific">virus sp. ctiha2</name>
    <dbReference type="NCBI Taxonomy" id="2827299"/>
    <lineage>
        <taxon>Viruses</taxon>
    </lineage>
</organism>
<protein>
    <submittedName>
        <fullName evidence="1">Uncharacterized protein</fullName>
    </submittedName>
</protein>
<name>A0A8S5RHA2_9VIRU</name>
<evidence type="ECO:0000313" key="1">
    <source>
        <dbReference type="EMBL" id="DAE30465.1"/>
    </source>
</evidence>
<sequence length="87" mass="10261">MMLFKSKTKVIHKREVLGMFNFRIIKGNDGNDIIDRNLLTPYDSLTPVQMMEYQQVYESRCMQDDNFLVIEPSIFDILKCKLRKALA</sequence>
<proteinExistence type="predicted"/>
<dbReference type="EMBL" id="BK059104">
    <property type="protein sequence ID" value="DAE30465.1"/>
    <property type="molecule type" value="Genomic_DNA"/>
</dbReference>
<reference evidence="1" key="1">
    <citation type="journal article" date="2021" name="Proc. Natl. Acad. Sci. U.S.A.">
        <title>A Catalog of Tens of Thousands of Viruses from Human Metagenomes Reveals Hidden Associations with Chronic Diseases.</title>
        <authorList>
            <person name="Tisza M.J."/>
            <person name="Buck C.B."/>
        </authorList>
    </citation>
    <scope>NUCLEOTIDE SEQUENCE</scope>
    <source>
        <strain evidence="1">Ctiha2</strain>
    </source>
</reference>
<accession>A0A8S5RHA2</accession>